<proteinExistence type="predicted"/>
<dbReference type="Proteomes" id="UP001549122">
    <property type="component" value="Unassembled WGS sequence"/>
</dbReference>
<comment type="caution">
    <text evidence="2">The sequence shown here is derived from an EMBL/GenBank/DDBJ whole genome shotgun (WGS) entry which is preliminary data.</text>
</comment>
<protein>
    <submittedName>
        <fullName evidence="2">Uridine phosphorylase</fullName>
    </submittedName>
</protein>
<reference evidence="2 3" key="1">
    <citation type="submission" date="2024-06" db="EMBL/GenBank/DDBJ databases">
        <title>Genomic Encyclopedia of Type Strains, Phase IV (KMG-IV): sequencing the most valuable type-strain genomes for metagenomic binning, comparative biology and taxonomic classification.</title>
        <authorList>
            <person name="Goeker M."/>
        </authorList>
    </citation>
    <scope>NUCLEOTIDE SEQUENCE [LARGE SCALE GENOMIC DNA]</scope>
    <source>
        <strain evidence="2 3">DSM 28303</strain>
    </source>
</reference>
<evidence type="ECO:0000313" key="3">
    <source>
        <dbReference type="Proteomes" id="UP001549122"/>
    </source>
</evidence>
<dbReference type="CDD" id="cd09007">
    <property type="entry name" value="NP-I_spr0068"/>
    <property type="match status" value="1"/>
</dbReference>
<accession>A0ABV2FKQ2</accession>
<evidence type="ECO:0000259" key="1">
    <source>
        <dbReference type="Pfam" id="PF01048"/>
    </source>
</evidence>
<dbReference type="Gene3D" id="3.40.50.1580">
    <property type="entry name" value="Nucleoside phosphorylase domain"/>
    <property type="match status" value="1"/>
</dbReference>
<gene>
    <name evidence="2" type="ORF">ABID29_002189</name>
</gene>
<dbReference type="Pfam" id="PF01048">
    <property type="entry name" value="PNP_UDP_1"/>
    <property type="match status" value="1"/>
</dbReference>
<evidence type="ECO:0000313" key="2">
    <source>
        <dbReference type="EMBL" id="MET3559040.1"/>
    </source>
</evidence>
<organism evidence="2 3">
    <name type="scientific">Streptococcus rupicaprae</name>
    <dbReference type="NCBI Taxonomy" id="759619"/>
    <lineage>
        <taxon>Bacteria</taxon>
        <taxon>Bacillati</taxon>
        <taxon>Bacillota</taxon>
        <taxon>Bacilli</taxon>
        <taxon>Lactobacillales</taxon>
        <taxon>Streptococcaceae</taxon>
        <taxon>Streptococcus</taxon>
    </lineage>
</organism>
<dbReference type="EMBL" id="JBEPLO010000031">
    <property type="protein sequence ID" value="MET3559040.1"/>
    <property type="molecule type" value="Genomic_DNA"/>
</dbReference>
<sequence length="258" mass="29059">MILEEFEPGPAVIEPHFDFEENTAIEEVCATIIMPFSGSLFESVQQMKGVRYGGFKSNINGQQPWYIYERDGIKVAVMLAQLGAPALIGTLEELQAIGFKQFILFGTCGVLDGNLETNKLIVPTSSIRDEGISYHYAPASDEIGYPADHLARFGEMLDKHGIPYTMTKAWTTDAFFRETPAKVKRRKEAGATVVDMEWASVAAWAQFRQKEAYHFFYTSDYVDPEGGWDMREGHDEENLLGFFEIALTLAKELEKQKS</sequence>
<feature type="domain" description="Nucleoside phosphorylase" evidence="1">
    <location>
        <begin position="65"/>
        <end position="228"/>
    </location>
</feature>
<name>A0ABV2FKQ2_9STRE</name>
<keyword evidence="3" id="KW-1185">Reference proteome</keyword>
<dbReference type="RefSeq" id="WP_354366133.1">
    <property type="nucleotide sequence ID" value="NZ_JBEPLO010000031.1"/>
</dbReference>
<dbReference type="InterPro" id="IPR035994">
    <property type="entry name" value="Nucleoside_phosphorylase_sf"/>
</dbReference>
<dbReference type="SUPFAM" id="SSF53167">
    <property type="entry name" value="Purine and uridine phosphorylases"/>
    <property type="match status" value="1"/>
</dbReference>
<dbReference type="InterPro" id="IPR000845">
    <property type="entry name" value="Nucleoside_phosphorylase_d"/>
</dbReference>